<evidence type="ECO:0000313" key="3">
    <source>
        <dbReference type="Proteomes" id="UP000735302"/>
    </source>
</evidence>
<name>A0AAV4C0Y1_9GAST</name>
<reference evidence="2 3" key="1">
    <citation type="journal article" date="2021" name="Elife">
        <title>Chloroplast acquisition without the gene transfer in kleptoplastic sea slugs, Plakobranchus ocellatus.</title>
        <authorList>
            <person name="Maeda T."/>
            <person name="Takahashi S."/>
            <person name="Yoshida T."/>
            <person name="Shimamura S."/>
            <person name="Takaki Y."/>
            <person name="Nagai Y."/>
            <person name="Toyoda A."/>
            <person name="Suzuki Y."/>
            <person name="Arimoto A."/>
            <person name="Ishii H."/>
            <person name="Satoh N."/>
            <person name="Nishiyama T."/>
            <person name="Hasebe M."/>
            <person name="Maruyama T."/>
            <person name="Minagawa J."/>
            <person name="Obokata J."/>
            <person name="Shigenobu S."/>
        </authorList>
    </citation>
    <scope>NUCLEOTIDE SEQUENCE [LARGE SCALE GENOMIC DNA]</scope>
</reference>
<protein>
    <submittedName>
        <fullName evidence="2">Uncharacterized protein</fullName>
    </submittedName>
</protein>
<feature type="region of interest" description="Disordered" evidence="1">
    <location>
        <begin position="23"/>
        <end position="51"/>
    </location>
</feature>
<organism evidence="2 3">
    <name type="scientific">Plakobranchus ocellatus</name>
    <dbReference type="NCBI Taxonomy" id="259542"/>
    <lineage>
        <taxon>Eukaryota</taxon>
        <taxon>Metazoa</taxon>
        <taxon>Spiralia</taxon>
        <taxon>Lophotrochozoa</taxon>
        <taxon>Mollusca</taxon>
        <taxon>Gastropoda</taxon>
        <taxon>Heterobranchia</taxon>
        <taxon>Euthyneura</taxon>
        <taxon>Panpulmonata</taxon>
        <taxon>Sacoglossa</taxon>
        <taxon>Placobranchoidea</taxon>
        <taxon>Plakobranchidae</taxon>
        <taxon>Plakobranchus</taxon>
    </lineage>
</organism>
<sequence length="99" mass="11503">MLMTPDEPEFTVCRIFAAKEMTFDDDDDDDDDYDDDDDDDDDDDNDEMPIKMSGIVLCFMQSISRGKNKQAKQHTQSEKKKLHVHFKSSQFDFVRSGPQ</sequence>
<dbReference type="EMBL" id="BLXT01005682">
    <property type="protein sequence ID" value="GFO25012.1"/>
    <property type="molecule type" value="Genomic_DNA"/>
</dbReference>
<keyword evidence="3" id="KW-1185">Reference proteome</keyword>
<evidence type="ECO:0000313" key="2">
    <source>
        <dbReference type="EMBL" id="GFO25012.1"/>
    </source>
</evidence>
<dbReference type="AlphaFoldDB" id="A0AAV4C0Y1"/>
<evidence type="ECO:0000256" key="1">
    <source>
        <dbReference type="SAM" id="MobiDB-lite"/>
    </source>
</evidence>
<comment type="caution">
    <text evidence="2">The sequence shown here is derived from an EMBL/GenBank/DDBJ whole genome shotgun (WGS) entry which is preliminary data.</text>
</comment>
<feature type="compositionally biased region" description="Acidic residues" evidence="1">
    <location>
        <begin position="23"/>
        <end position="47"/>
    </location>
</feature>
<proteinExistence type="predicted"/>
<accession>A0AAV4C0Y1</accession>
<dbReference type="Proteomes" id="UP000735302">
    <property type="component" value="Unassembled WGS sequence"/>
</dbReference>
<gene>
    <name evidence="2" type="ORF">PoB_005151700</name>
</gene>